<protein>
    <submittedName>
        <fullName evidence="1">Uncharacterized protein</fullName>
    </submittedName>
</protein>
<dbReference type="RefSeq" id="WP_102477420.1">
    <property type="nucleotide sequence ID" value="NZ_MDBO01000036.1"/>
</dbReference>
<evidence type="ECO:0000313" key="1">
    <source>
        <dbReference type="EMBL" id="PMP14096.1"/>
    </source>
</evidence>
<gene>
    <name evidence="1" type="ORF">BCS93_04725</name>
</gene>
<dbReference type="EMBL" id="MDBO01000036">
    <property type="protein sequence ID" value="PMP14096.1"/>
    <property type="molecule type" value="Genomic_DNA"/>
</dbReference>
<proteinExistence type="predicted"/>
<comment type="caution">
    <text evidence="1">The sequence shown here is derived from an EMBL/GenBank/DDBJ whole genome shotgun (WGS) entry which is preliminary data.</text>
</comment>
<evidence type="ECO:0000313" key="2">
    <source>
        <dbReference type="Proteomes" id="UP000235611"/>
    </source>
</evidence>
<dbReference type="AlphaFoldDB" id="A0AAP8N0N5"/>
<sequence length="83" mass="9704">MNTQHKQSLFMRELNHVLKGSGGKVKLDDKDDGVFLIVCSSRLFRNTQLNPNDFLVMKIGAIGKRYFRTEPCFNNTRTCFWFE</sequence>
<dbReference type="Proteomes" id="UP000235611">
    <property type="component" value="Unassembled WGS sequence"/>
</dbReference>
<accession>A0AAP8N0N5</accession>
<organism evidence="1 2">
    <name type="scientific">Vibrio breoganii</name>
    <dbReference type="NCBI Taxonomy" id="553239"/>
    <lineage>
        <taxon>Bacteria</taxon>
        <taxon>Pseudomonadati</taxon>
        <taxon>Pseudomonadota</taxon>
        <taxon>Gammaproteobacteria</taxon>
        <taxon>Vibrionales</taxon>
        <taxon>Vibrionaceae</taxon>
        <taxon>Vibrio</taxon>
    </lineage>
</organism>
<name>A0AAP8N0N5_9VIBR</name>
<reference evidence="2" key="1">
    <citation type="submission" date="2016-07" db="EMBL/GenBank/DDBJ databases">
        <title>Nontailed viruses are major unrecognized killers of bacteria in the ocean.</title>
        <authorList>
            <person name="Kauffman K."/>
            <person name="Hussain F."/>
            <person name="Yang J."/>
            <person name="Arevalo P."/>
            <person name="Brown J."/>
            <person name="Cutler M."/>
            <person name="Kelly L."/>
            <person name="Polz M.F."/>
        </authorList>
    </citation>
    <scope>NUCLEOTIDE SEQUENCE [LARGE SCALE GENOMIC DNA]</scope>
    <source>
        <strain evidence="2">10N.222.49.A5</strain>
    </source>
</reference>